<sequence>MHSKPTGRREWPFLSKSVPATVFDLGTFGLSDRRLSPSATDHSRALSSASALSSAFSKK</sequence>
<dbReference type="EMBL" id="QKKF02017260">
    <property type="protein sequence ID" value="RZF41023.1"/>
    <property type="molecule type" value="Genomic_DNA"/>
</dbReference>
<keyword evidence="3" id="KW-1185">Reference proteome</keyword>
<evidence type="ECO:0000256" key="1">
    <source>
        <dbReference type="SAM" id="MobiDB-lite"/>
    </source>
</evidence>
<dbReference type="InParanoid" id="A0A482X5L6"/>
<evidence type="ECO:0000313" key="3">
    <source>
        <dbReference type="Proteomes" id="UP000291343"/>
    </source>
</evidence>
<evidence type="ECO:0000313" key="2">
    <source>
        <dbReference type="EMBL" id="RZF41023.1"/>
    </source>
</evidence>
<organism evidence="2 3">
    <name type="scientific">Laodelphax striatellus</name>
    <name type="common">Small brown planthopper</name>
    <name type="synonym">Delphax striatella</name>
    <dbReference type="NCBI Taxonomy" id="195883"/>
    <lineage>
        <taxon>Eukaryota</taxon>
        <taxon>Metazoa</taxon>
        <taxon>Ecdysozoa</taxon>
        <taxon>Arthropoda</taxon>
        <taxon>Hexapoda</taxon>
        <taxon>Insecta</taxon>
        <taxon>Pterygota</taxon>
        <taxon>Neoptera</taxon>
        <taxon>Paraneoptera</taxon>
        <taxon>Hemiptera</taxon>
        <taxon>Auchenorrhyncha</taxon>
        <taxon>Fulgoroidea</taxon>
        <taxon>Delphacidae</taxon>
        <taxon>Criomorphinae</taxon>
        <taxon>Laodelphax</taxon>
    </lineage>
</organism>
<feature type="compositionally biased region" description="Low complexity" evidence="1">
    <location>
        <begin position="45"/>
        <end position="59"/>
    </location>
</feature>
<name>A0A482X5L6_LAOST</name>
<reference evidence="2 3" key="1">
    <citation type="journal article" date="2017" name="Gigascience">
        <title>Genome sequence of the small brown planthopper, Laodelphax striatellus.</title>
        <authorList>
            <person name="Zhu J."/>
            <person name="Jiang F."/>
            <person name="Wang X."/>
            <person name="Yang P."/>
            <person name="Bao Y."/>
            <person name="Zhao W."/>
            <person name="Wang W."/>
            <person name="Lu H."/>
            <person name="Wang Q."/>
            <person name="Cui N."/>
            <person name="Li J."/>
            <person name="Chen X."/>
            <person name="Luo L."/>
            <person name="Yu J."/>
            <person name="Kang L."/>
            <person name="Cui F."/>
        </authorList>
    </citation>
    <scope>NUCLEOTIDE SEQUENCE [LARGE SCALE GENOMIC DNA]</scope>
    <source>
        <strain evidence="2">Lst14</strain>
    </source>
</reference>
<accession>A0A482X5L6</accession>
<gene>
    <name evidence="2" type="ORF">LSTR_LSTR002655</name>
</gene>
<comment type="caution">
    <text evidence="2">The sequence shown here is derived from an EMBL/GenBank/DDBJ whole genome shotgun (WGS) entry which is preliminary data.</text>
</comment>
<protein>
    <submittedName>
        <fullName evidence="2">Uncharacterized protein</fullName>
    </submittedName>
</protein>
<feature type="region of interest" description="Disordered" evidence="1">
    <location>
        <begin position="35"/>
        <end position="59"/>
    </location>
</feature>
<dbReference type="Proteomes" id="UP000291343">
    <property type="component" value="Unassembled WGS sequence"/>
</dbReference>
<feature type="non-terminal residue" evidence="2">
    <location>
        <position position="59"/>
    </location>
</feature>
<proteinExistence type="predicted"/>
<dbReference type="AlphaFoldDB" id="A0A482X5L6"/>